<keyword evidence="2" id="KW-0472">Membrane</keyword>
<evidence type="ECO:0000313" key="3">
    <source>
        <dbReference type="EMBL" id="CAG8982346.1"/>
    </source>
</evidence>
<evidence type="ECO:0000256" key="1">
    <source>
        <dbReference type="SAM" id="MobiDB-lite"/>
    </source>
</evidence>
<proteinExistence type="predicted"/>
<feature type="region of interest" description="Disordered" evidence="1">
    <location>
        <begin position="1"/>
        <end position="111"/>
    </location>
</feature>
<evidence type="ECO:0000313" key="4">
    <source>
        <dbReference type="Proteomes" id="UP000701801"/>
    </source>
</evidence>
<keyword evidence="2" id="KW-1133">Transmembrane helix</keyword>
<organism evidence="3 4">
    <name type="scientific">Hymenoscyphus albidus</name>
    <dbReference type="NCBI Taxonomy" id="595503"/>
    <lineage>
        <taxon>Eukaryota</taxon>
        <taxon>Fungi</taxon>
        <taxon>Dikarya</taxon>
        <taxon>Ascomycota</taxon>
        <taxon>Pezizomycotina</taxon>
        <taxon>Leotiomycetes</taxon>
        <taxon>Helotiales</taxon>
        <taxon>Helotiaceae</taxon>
        <taxon>Hymenoscyphus</taxon>
    </lineage>
</organism>
<name>A0A9N9M199_9HELO</name>
<keyword evidence="4" id="KW-1185">Reference proteome</keyword>
<protein>
    <submittedName>
        <fullName evidence="3">Uncharacterized protein</fullName>
    </submittedName>
</protein>
<dbReference type="EMBL" id="CAJVRM010000596">
    <property type="protein sequence ID" value="CAG8982346.1"/>
    <property type="molecule type" value="Genomic_DNA"/>
</dbReference>
<comment type="caution">
    <text evidence="3">The sequence shown here is derived from an EMBL/GenBank/DDBJ whole genome shotgun (WGS) entry which is preliminary data.</text>
</comment>
<reference evidence="3" key="1">
    <citation type="submission" date="2021-07" db="EMBL/GenBank/DDBJ databases">
        <authorList>
            <person name="Durling M."/>
        </authorList>
    </citation>
    <scope>NUCLEOTIDE SEQUENCE</scope>
</reference>
<gene>
    <name evidence="3" type="ORF">HYALB_00005348</name>
</gene>
<keyword evidence="2" id="KW-0812">Transmembrane</keyword>
<feature type="compositionally biased region" description="Low complexity" evidence="1">
    <location>
        <begin position="93"/>
        <end position="111"/>
    </location>
</feature>
<feature type="compositionally biased region" description="Low complexity" evidence="1">
    <location>
        <begin position="60"/>
        <end position="69"/>
    </location>
</feature>
<feature type="transmembrane region" description="Helical" evidence="2">
    <location>
        <begin position="166"/>
        <end position="189"/>
    </location>
</feature>
<dbReference type="Proteomes" id="UP000701801">
    <property type="component" value="Unassembled WGS sequence"/>
</dbReference>
<dbReference type="AlphaFoldDB" id="A0A9N9M199"/>
<sequence length="251" mass="27806">MDFPAQGRRRDPQYNINNAIKERQNHEPTPTPTHTPARTNLWCPCSPQRTRSPERTRFLTSPAPSTSRSRPPERTPCTNSTLSTSISRPPERTPCTTSSTSSNSRSPSPTRTVFVAPLQTAVQSVVTVFVTPSLQPIPPVATQTSTPSISTPSVIPTSRILTPPGVVLAAVTGVLAGIAVLVNMGIIIWRRRKNQTRRKEEVCNQSYSSEEKMSVNVMKEQRETTETGNSRPWDANLYNTLYRLEGKPSLR</sequence>
<accession>A0A9N9M199</accession>
<evidence type="ECO:0000256" key="2">
    <source>
        <dbReference type="SAM" id="Phobius"/>
    </source>
</evidence>